<dbReference type="SUPFAM" id="SSF48537">
    <property type="entry name" value="Phospholipase C/P1 nuclease"/>
    <property type="match status" value="1"/>
</dbReference>
<keyword evidence="3" id="KW-1185">Reference proteome</keyword>
<name>A0ABX2H4C1_9FIRM</name>
<dbReference type="InterPro" id="IPR008947">
    <property type="entry name" value="PLipase_C/P1_nuclease_dom_sf"/>
</dbReference>
<proteinExistence type="predicted"/>
<organism evidence="2 3">
    <name type="scientific">Blautia faecis</name>
    <dbReference type="NCBI Taxonomy" id="871665"/>
    <lineage>
        <taxon>Bacteria</taxon>
        <taxon>Bacillati</taxon>
        <taxon>Bacillota</taxon>
        <taxon>Clostridia</taxon>
        <taxon>Lachnospirales</taxon>
        <taxon>Lachnospiraceae</taxon>
        <taxon>Blautia</taxon>
    </lineage>
</organism>
<protein>
    <submittedName>
        <fullName evidence="2">Zinc dependent phospholipase C family protein</fullName>
    </submittedName>
</protein>
<comment type="caution">
    <text evidence="2">The sequence shown here is derived from an EMBL/GenBank/DDBJ whole genome shotgun (WGS) entry which is preliminary data.</text>
</comment>
<feature type="domain" description="Phospholipase C/D" evidence="1">
    <location>
        <begin position="5"/>
        <end position="158"/>
    </location>
</feature>
<gene>
    <name evidence="2" type="ORF">G5B17_05795</name>
</gene>
<evidence type="ECO:0000259" key="1">
    <source>
        <dbReference type="Pfam" id="PF00882"/>
    </source>
</evidence>
<evidence type="ECO:0000313" key="2">
    <source>
        <dbReference type="EMBL" id="NSG84949.1"/>
    </source>
</evidence>
<reference evidence="2 3" key="1">
    <citation type="journal article" date="2020" name="Cell Host Microbe">
        <title>Functional and Genomic Variation between Human-Derived Isolates of Lachnospiraceae Reveals Inter- and Intra-Species Diversity.</title>
        <authorList>
            <person name="Sorbara M.T."/>
            <person name="Littmann E.R."/>
            <person name="Fontana E."/>
            <person name="Moody T.U."/>
            <person name="Kohout C.E."/>
            <person name="Gjonbalaj M."/>
            <person name="Eaton V."/>
            <person name="Seok R."/>
            <person name="Leiner I.M."/>
            <person name="Pamer E.G."/>
        </authorList>
    </citation>
    <scope>NUCLEOTIDE SEQUENCE [LARGE SCALE GENOMIC DNA]</scope>
    <source>
        <strain evidence="2 3">MSK.17.74</strain>
    </source>
</reference>
<dbReference type="Proteomes" id="UP001644719">
    <property type="component" value="Unassembled WGS sequence"/>
</dbReference>
<dbReference type="RefSeq" id="WP_173769528.1">
    <property type="nucleotide sequence ID" value="NZ_JAAIPU010000008.1"/>
</dbReference>
<dbReference type="Gene3D" id="1.10.575.10">
    <property type="entry name" value="P1 Nuclease"/>
    <property type="match status" value="1"/>
</dbReference>
<dbReference type="GeneID" id="69514428"/>
<accession>A0ABX2H4C1</accession>
<dbReference type="EMBL" id="JAAITS010000012">
    <property type="protein sequence ID" value="NSG84949.1"/>
    <property type="molecule type" value="Genomic_DNA"/>
</dbReference>
<sequence>MRKKSHILVARYLADQMPATKSLQSHRKAFCLGSILPDIKPSFLTKKHEYFGTFEEIQGKMKALIDNDPKESKERVYWRRFGEVMHYMADYFTFPHNTNFTGNLYEHNKYEKHLKNHLKRYIESGAADRMVILPVNFGSFRELVEYIGNAHERYLLKERNIAEDVQYILRICSQVIHGILQLAAKQFGREDILIPAAC</sequence>
<dbReference type="InterPro" id="IPR029002">
    <property type="entry name" value="PLPC/GPLD1"/>
</dbReference>
<evidence type="ECO:0000313" key="3">
    <source>
        <dbReference type="Proteomes" id="UP001644719"/>
    </source>
</evidence>
<dbReference type="Pfam" id="PF00882">
    <property type="entry name" value="Zn_dep_PLPC"/>
    <property type="match status" value="1"/>
</dbReference>